<dbReference type="AlphaFoldDB" id="A0A9D2HI41"/>
<reference evidence="3" key="1">
    <citation type="journal article" date="2021" name="PeerJ">
        <title>Extensive microbial diversity within the chicken gut microbiome revealed by metagenomics and culture.</title>
        <authorList>
            <person name="Gilroy R."/>
            <person name="Ravi A."/>
            <person name="Getino M."/>
            <person name="Pursley I."/>
            <person name="Horton D.L."/>
            <person name="Alikhan N.F."/>
            <person name="Baker D."/>
            <person name="Gharbi K."/>
            <person name="Hall N."/>
            <person name="Watson M."/>
            <person name="Adriaenssens E.M."/>
            <person name="Foster-Nyarko E."/>
            <person name="Jarju S."/>
            <person name="Secka A."/>
            <person name="Antonio M."/>
            <person name="Oren A."/>
            <person name="Chaudhuri R.R."/>
            <person name="La Ragione R."/>
            <person name="Hildebrand F."/>
            <person name="Pallen M.J."/>
        </authorList>
    </citation>
    <scope>NUCLEOTIDE SEQUENCE</scope>
    <source>
        <strain evidence="3">CHK178-16964</strain>
    </source>
</reference>
<name>A0A9D2HI41_9FIRM</name>
<dbReference type="Gene3D" id="3.30.450.380">
    <property type="match status" value="1"/>
</dbReference>
<feature type="domain" description="Bacterial type II secretion system protein E" evidence="2">
    <location>
        <begin position="75"/>
        <end position="353"/>
    </location>
</feature>
<evidence type="ECO:0000259" key="2">
    <source>
        <dbReference type="Pfam" id="PF00437"/>
    </source>
</evidence>
<comment type="caution">
    <text evidence="3">The sequence shown here is derived from an EMBL/GenBank/DDBJ whole genome shotgun (WGS) entry which is preliminary data.</text>
</comment>
<dbReference type="GO" id="GO:0016887">
    <property type="term" value="F:ATP hydrolysis activity"/>
    <property type="evidence" value="ECO:0007669"/>
    <property type="project" value="InterPro"/>
</dbReference>
<dbReference type="InterPro" id="IPR027417">
    <property type="entry name" value="P-loop_NTPase"/>
</dbReference>
<comment type="similarity">
    <text evidence="1">Belongs to the GSP E family.</text>
</comment>
<evidence type="ECO:0000313" key="4">
    <source>
        <dbReference type="Proteomes" id="UP000823900"/>
    </source>
</evidence>
<dbReference type="Pfam" id="PF00437">
    <property type="entry name" value="T2SSE"/>
    <property type="match status" value="1"/>
</dbReference>
<dbReference type="Proteomes" id="UP000823900">
    <property type="component" value="Unassembled WGS sequence"/>
</dbReference>
<dbReference type="SUPFAM" id="SSF52540">
    <property type="entry name" value="P-loop containing nucleoside triphosphate hydrolases"/>
    <property type="match status" value="1"/>
</dbReference>
<proteinExistence type="inferred from homology"/>
<accession>A0A9D2HI41</accession>
<reference evidence="3" key="2">
    <citation type="submission" date="2021-04" db="EMBL/GenBank/DDBJ databases">
        <authorList>
            <person name="Gilroy R."/>
        </authorList>
    </citation>
    <scope>NUCLEOTIDE SEQUENCE</scope>
    <source>
        <strain evidence="3">CHK178-16964</strain>
    </source>
</reference>
<dbReference type="Gene3D" id="3.40.50.300">
    <property type="entry name" value="P-loop containing nucleotide triphosphate hydrolases"/>
    <property type="match status" value="1"/>
</dbReference>
<sequence>MTDTAMQEMIDNIRYYVTENFQLSGMSDDELEERIRNLVEDRCMQMGYVPVEQRVTVAEQVFSAIRGFGILDLIMKDDTITEVMINGPDEIFIEKAGRLQKLDKHFESERRLEDIIQKIVGLAGREVNQANPIVDTRLPDGSRVNVVLPPISLKGAIVTIRKFSKTPMTVEQLIKYKSITPEIAHVLEILVKAKYNIFISGGTGSGKTTFLNALSNFIPKDERIITIEDSAELQITGIDNLVSLETRNANASGSGAITIRDLIRSSLRMRPERIVVGEVRGGEALDMLQAMNTGHDGSLSTGHANSTRDMLSRLETMVLQGAEGLPLEAIRQQIASAVDIIIHLSRLRDKSRKTMEICEVCGYENGEIVLNPLYVFEEDANSTLTKVSGSLKRTKNKMVNDHKLKLMGYYEEI</sequence>
<protein>
    <submittedName>
        <fullName evidence="3">CpaF family protein</fullName>
    </submittedName>
</protein>
<evidence type="ECO:0000313" key="3">
    <source>
        <dbReference type="EMBL" id="HJA70919.1"/>
    </source>
</evidence>
<dbReference type="PANTHER" id="PTHR30486:SF15">
    <property type="entry name" value="TYPE II_IV SECRETION SYSTEM ATPASE"/>
    <property type="match status" value="1"/>
</dbReference>
<dbReference type="CDD" id="cd01130">
    <property type="entry name" value="VirB11-like_ATPase"/>
    <property type="match status" value="1"/>
</dbReference>
<evidence type="ECO:0000256" key="1">
    <source>
        <dbReference type="ARBA" id="ARBA00006611"/>
    </source>
</evidence>
<dbReference type="PANTHER" id="PTHR30486">
    <property type="entry name" value="TWITCHING MOTILITY PROTEIN PILT"/>
    <property type="match status" value="1"/>
</dbReference>
<dbReference type="EMBL" id="DWZA01000047">
    <property type="protein sequence ID" value="HJA70919.1"/>
    <property type="molecule type" value="Genomic_DNA"/>
</dbReference>
<dbReference type="InterPro" id="IPR001482">
    <property type="entry name" value="T2SS/T4SS_dom"/>
</dbReference>
<dbReference type="InterPro" id="IPR050921">
    <property type="entry name" value="T4SS_GSP_E_ATPase"/>
</dbReference>
<gene>
    <name evidence="3" type="ORF">IAA07_04970</name>
</gene>
<organism evidence="3 4">
    <name type="scientific">Candidatus Lachnoclostridium stercoravium</name>
    <dbReference type="NCBI Taxonomy" id="2838633"/>
    <lineage>
        <taxon>Bacteria</taxon>
        <taxon>Bacillati</taxon>
        <taxon>Bacillota</taxon>
        <taxon>Clostridia</taxon>
        <taxon>Lachnospirales</taxon>
        <taxon>Lachnospiraceae</taxon>
    </lineage>
</organism>